<dbReference type="GO" id="GO:0050661">
    <property type="term" value="F:NADP binding"/>
    <property type="evidence" value="ECO:0007669"/>
    <property type="project" value="InterPro"/>
</dbReference>
<keyword evidence="3" id="KW-0479">Metal-binding</keyword>
<comment type="caution">
    <text evidence="11">The sequence shown here is derived from an EMBL/GenBank/DDBJ whole genome shotgun (WGS) entry which is preliminary data.</text>
</comment>
<feature type="domain" description="FAD/NAD(P)-binding" evidence="9">
    <location>
        <begin position="5"/>
        <end position="279"/>
    </location>
</feature>
<accession>A0A7X0VV45</accession>
<feature type="domain" description="BFD-like [2Fe-2S]-binding" evidence="8">
    <location>
        <begin position="479"/>
        <end position="528"/>
    </location>
</feature>
<dbReference type="SUPFAM" id="SSF56014">
    <property type="entry name" value="Nitrite and sulphite reductase 4Fe-4S domain-like"/>
    <property type="match status" value="1"/>
</dbReference>
<evidence type="ECO:0000313" key="12">
    <source>
        <dbReference type="Proteomes" id="UP000564644"/>
    </source>
</evidence>
<evidence type="ECO:0000256" key="1">
    <source>
        <dbReference type="ARBA" id="ARBA00001974"/>
    </source>
</evidence>
<dbReference type="AlphaFoldDB" id="A0A7X0VV45"/>
<dbReference type="SUPFAM" id="SSF55124">
    <property type="entry name" value="Nitrite/Sulfite reductase N-terminal domain-like"/>
    <property type="match status" value="1"/>
</dbReference>
<reference evidence="11 12" key="1">
    <citation type="submission" date="2020-08" db="EMBL/GenBank/DDBJ databases">
        <title>Cohnella phylogeny.</title>
        <authorList>
            <person name="Dunlap C."/>
        </authorList>
    </citation>
    <scope>NUCLEOTIDE SEQUENCE [LARGE SCALE GENOMIC DNA]</scope>
    <source>
        <strain evidence="11 12">CBP 2801</strain>
    </source>
</reference>
<dbReference type="InterPro" id="IPR007419">
    <property type="entry name" value="BFD-like_2Fe2S-bd_dom"/>
</dbReference>
<evidence type="ECO:0000259" key="7">
    <source>
        <dbReference type="Pfam" id="PF03460"/>
    </source>
</evidence>
<dbReference type="InterPro" id="IPR045854">
    <property type="entry name" value="NO2/SO3_Rdtase_4Fe4S_sf"/>
</dbReference>
<dbReference type="CDD" id="cd19944">
    <property type="entry name" value="NirB_Fer2_BFD-like_2"/>
    <property type="match status" value="1"/>
</dbReference>
<evidence type="ECO:0000256" key="5">
    <source>
        <dbReference type="ARBA" id="ARBA00023004"/>
    </source>
</evidence>
<dbReference type="PRINTS" id="PR00368">
    <property type="entry name" value="FADPNR"/>
</dbReference>
<dbReference type="GO" id="GO:0098809">
    <property type="term" value="F:nitrite reductase activity"/>
    <property type="evidence" value="ECO:0007669"/>
    <property type="project" value="InterPro"/>
</dbReference>
<evidence type="ECO:0000256" key="2">
    <source>
        <dbReference type="ARBA" id="ARBA00022630"/>
    </source>
</evidence>
<dbReference type="NCBIfam" id="TIGR02374">
    <property type="entry name" value="nitri_red_nirB"/>
    <property type="match status" value="1"/>
</dbReference>
<feature type="domain" description="NADH-rubredoxin oxidoreductase C-terminal" evidence="10">
    <location>
        <begin position="316"/>
        <end position="382"/>
    </location>
</feature>
<evidence type="ECO:0000256" key="6">
    <source>
        <dbReference type="ARBA" id="ARBA00023014"/>
    </source>
</evidence>
<keyword evidence="4" id="KW-0274">FAD</keyword>
<evidence type="ECO:0000259" key="8">
    <source>
        <dbReference type="Pfam" id="PF04324"/>
    </source>
</evidence>
<dbReference type="InterPro" id="IPR036136">
    <property type="entry name" value="Nit/Sulf_reduc_fer-like_dom_sf"/>
</dbReference>
<dbReference type="EMBL" id="JACJVO010000009">
    <property type="protein sequence ID" value="MBB6731035.1"/>
    <property type="molecule type" value="Genomic_DNA"/>
</dbReference>
<dbReference type="Gene3D" id="1.10.10.1100">
    <property type="entry name" value="BFD-like [2Fe-2S]-binding domain"/>
    <property type="match status" value="1"/>
</dbReference>
<dbReference type="Gene3D" id="3.30.413.10">
    <property type="entry name" value="Sulfite Reductase Hemoprotein, domain 1"/>
    <property type="match status" value="1"/>
</dbReference>
<dbReference type="InterPro" id="IPR016156">
    <property type="entry name" value="FAD/NAD-linked_Rdtase_dimer_sf"/>
</dbReference>
<dbReference type="Gene3D" id="3.50.50.60">
    <property type="entry name" value="FAD/NAD(P)-binding domain"/>
    <property type="match status" value="2"/>
</dbReference>
<dbReference type="Gene3D" id="3.30.390.30">
    <property type="match status" value="1"/>
</dbReference>
<dbReference type="InterPro" id="IPR036188">
    <property type="entry name" value="FAD/NAD-bd_sf"/>
</dbReference>
<organism evidence="11 12">
    <name type="scientific">Cohnella zeiphila</name>
    <dbReference type="NCBI Taxonomy" id="2761120"/>
    <lineage>
        <taxon>Bacteria</taxon>
        <taxon>Bacillati</taxon>
        <taxon>Bacillota</taxon>
        <taxon>Bacilli</taxon>
        <taxon>Bacillales</taxon>
        <taxon>Paenibacillaceae</taxon>
        <taxon>Cohnella</taxon>
    </lineage>
</organism>
<dbReference type="Pfam" id="PF18267">
    <property type="entry name" value="Rubredoxin_C"/>
    <property type="match status" value="1"/>
</dbReference>
<dbReference type="SUPFAM" id="SSF51905">
    <property type="entry name" value="FAD/NAD(P)-binding domain"/>
    <property type="match status" value="2"/>
</dbReference>
<evidence type="ECO:0000313" key="11">
    <source>
        <dbReference type="EMBL" id="MBB6731035.1"/>
    </source>
</evidence>
<dbReference type="Pfam" id="PF07992">
    <property type="entry name" value="Pyr_redox_2"/>
    <property type="match status" value="1"/>
</dbReference>
<dbReference type="GO" id="GO:0050660">
    <property type="term" value="F:flavin adenine dinucleotide binding"/>
    <property type="evidence" value="ECO:0007669"/>
    <property type="project" value="InterPro"/>
</dbReference>
<dbReference type="Proteomes" id="UP000564644">
    <property type="component" value="Unassembled WGS sequence"/>
</dbReference>
<feature type="domain" description="Nitrite/Sulfite reductase ferredoxin-like" evidence="7">
    <location>
        <begin position="550"/>
        <end position="605"/>
    </location>
</feature>
<dbReference type="InterPro" id="IPR023753">
    <property type="entry name" value="FAD/NAD-binding_dom"/>
</dbReference>
<evidence type="ECO:0000256" key="4">
    <source>
        <dbReference type="ARBA" id="ARBA00022827"/>
    </source>
</evidence>
<dbReference type="PANTHER" id="PTHR43429">
    <property type="entry name" value="PYRIDINE NUCLEOTIDE-DISULFIDE OXIDOREDUCTASE DOMAIN-CONTAINING"/>
    <property type="match status" value="1"/>
</dbReference>
<comment type="cofactor">
    <cofactor evidence="1">
        <name>FAD</name>
        <dbReference type="ChEBI" id="CHEBI:57692"/>
    </cofactor>
</comment>
<protein>
    <submittedName>
        <fullName evidence="11">NAD(P)/FAD-dependent oxidoreductase</fullName>
    </submittedName>
</protein>
<dbReference type="RefSeq" id="WP_185128683.1">
    <property type="nucleotide sequence ID" value="NZ_JACJVO010000009.1"/>
</dbReference>
<dbReference type="Pfam" id="PF04324">
    <property type="entry name" value="Fer2_BFD"/>
    <property type="match status" value="2"/>
</dbReference>
<dbReference type="CDD" id="cd19943">
    <property type="entry name" value="NirB_Fer2_BFD-like_1"/>
    <property type="match status" value="1"/>
</dbReference>
<name>A0A7X0VV45_9BACL</name>
<feature type="domain" description="BFD-like [2Fe-2S]-binding" evidence="8">
    <location>
        <begin position="415"/>
        <end position="462"/>
    </location>
</feature>
<dbReference type="PANTHER" id="PTHR43429:SF3">
    <property type="entry name" value="NITRITE REDUCTASE [NAD(P)H]"/>
    <property type="match status" value="1"/>
</dbReference>
<dbReference type="GO" id="GO:0046872">
    <property type="term" value="F:metal ion binding"/>
    <property type="evidence" value="ECO:0007669"/>
    <property type="project" value="UniProtKB-KW"/>
</dbReference>
<dbReference type="GO" id="GO:0051536">
    <property type="term" value="F:iron-sulfur cluster binding"/>
    <property type="evidence" value="ECO:0007669"/>
    <property type="project" value="UniProtKB-KW"/>
</dbReference>
<sequence length="783" mass="82570">MEKPRLVVVGNGMAGVRCVEEIYRLEPERFDITIIGAEPSPNYNRILLSKVLQGDASFDDIVLNPWEWYEERGIRLMAGDRAVRVDPDEKRVETASGASIGYDKLLLATGSSAFVPPLPGAGKPGVIAFRTLADCRAMIEAAGTFRRAAVIGGGLLGLEAARGLLNLGMEVDVVHNAPYLMNRQLDRTAADLLRKELEEQGMRFHLGKTTERIVGRRRAEGLAFSDGTRLRTDLIVVAVGIRPNVELGKSSGVFVNRAFVVNDYLETNVPDVYAVGECAEHDGIVYGLVAPLYEQGKVLAAVLCGRETPPYRGSVPYAQLKVSGVDVFSAGSVQDGEAEVAFQQYDGIRGTYKKLTAVGGKLAGVVLFGDTGEGNVLLGHLKRRADVAVLQGSAASGQADDGGGAAAAMADHETVCNCNGVSKGAIALAVREHGLNTVEQVRDRTKASGSCGGCKPLVAAVLRLAASGAGGEAAAEPAVCGCTSLGHAALRAALSGGAYANAAQAMRALGWRSEGGCAACRPAIRYYLGSAETAAASGEKAGADRTAERVTLMPRLPGGLVEAARLRSLAEAAERYGVPYVRLTEAARLELAEVPAELARRMAEEAGVPMELARSGDHTARVYSGAETDGGERELSLLGADLERRLGSRRLPHAVTVAVVSALGEKAGLAVRDLGLARAPAGWELHAGGRAEPPLRPAKLLTVEPDGKAAMAAAAACLQLYRDSAAYGEPLWKWLERIGLTAVREKLLDPDEREELLMKWNGGADPIGENGNRKEELLYGIGG</sequence>
<dbReference type="InterPro" id="IPR005117">
    <property type="entry name" value="NiRdtase/SiRdtase_haem-b_fer"/>
</dbReference>
<dbReference type="FunFam" id="3.50.50.60:FF:000033">
    <property type="entry name" value="Nitrite reductase [NAD(P)H], large subunit"/>
    <property type="match status" value="1"/>
</dbReference>
<dbReference type="InterPro" id="IPR012744">
    <property type="entry name" value="Nitri_red_NirB"/>
</dbReference>
<keyword evidence="5" id="KW-0408">Iron</keyword>
<dbReference type="Pfam" id="PF03460">
    <property type="entry name" value="NIR_SIR_ferr"/>
    <property type="match status" value="1"/>
</dbReference>
<evidence type="ECO:0000259" key="9">
    <source>
        <dbReference type="Pfam" id="PF07992"/>
    </source>
</evidence>
<keyword evidence="12" id="KW-1185">Reference proteome</keyword>
<dbReference type="InterPro" id="IPR050260">
    <property type="entry name" value="FAD-bd_OxRdtase"/>
</dbReference>
<dbReference type="GO" id="GO:0042128">
    <property type="term" value="P:nitrate assimilation"/>
    <property type="evidence" value="ECO:0007669"/>
    <property type="project" value="InterPro"/>
</dbReference>
<dbReference type="InterPro" id="IPR041854">
    <property type="entry name" value="BFD-like_2Fe2S-bd_dom_sf"/>
</dbReference>
<evidence type="ECO:0000259" key="10">
    <source>
        <dbReference type="Pfam" id="PF18267"/>
    </source>
</evidence>
<gene>
    <name evidence="11" type="ORF">H7C18_08975</name>
</gene>
<dbReference type="InterPro" id="IPR041575">
    <property type="entry name" value="Rubredoxin_C"/>
</dbReference>
<evidence type="ECO:0000256" key="3">
    <source>
        <dbReference type="ARBA" id="ARBA00022723"/>
    </source>
</evidence>
<proteinExistence type="predicted"/>
<dbReference type="PRINTS" id="PR00411">
    <property type="entry name" value="PNDRDTASEI"/>
</dbReference>
<keyword evidence="6" id="KW-0411">Iron-sulfur</keyword>
<keyword evidence="2" id="KW-0285">Flavoprotein</keyword>